<reference evidence="3" key="1">
    <citation type="journal article" date="2019" name="bioRxiv">
        <title>Genomics, evolutionary history and diagnostics of the Alternaria alternata species group including apple and Asian pear pathotypes.</title>
        <authorList>
            <person name="Armitage A.D."/>
            <person name="Cockerton H.M."/>
            <person name="Sreenivasaprasad S."/>
            <person name="Woodhall J.W."/>
            <person name="Lane C.R."/>
            <person name="Harrison R.J."/>
            <person name="Clarkson J.P."/>
        </authorList>
    </citation>
    <scope>NUCLEOTIDE SEQUENCE [LARGE SCALE GENOMIC DNA]</scope>
    <source>
        <strain evidence="3">RGR 97.0016</strain>
    </source>
</reference>
<evidence type="ECO:0000256" key="1">
    <source>
        <dbReference type="SAM" id="MobiDB-lite"/>
    </source>
</evidence>
<gene>
    <name evidence="2" type="ORF">AA0113_g7597</name>
</gene>
<feature type="compositionally biased region" description="Polar residues" evidence="1">
    <location>
        <begin position="1"/>
        <end position="14"/>
    </location>
</feature>
<keyword evidence="3" id="KW-1185">Reference proteome</keyword>
<feature type="compositionally biased region" description="Basic and acidic residues" evidence="1">
    <location>
        <begin position="77"/>
        <end position="90"/>
    </location>
</feature>
<dbReference type="OrthoDB" id="3693566at2759"/>
<accession>A0A4Q4RRF6</accession>
<name>A0A4Q4RRF6_9PLEO</name>
<organism evidence="2 3">
    <name type="scientific">Alternaria arborescens</name>
    <dbReference type="NCBI Taxonomy" id="156630"/>
    <lineage>
        <taxon>Eukaryota</taxon>
        <taxon>Fungi</taxon>
        <taxon>Dikarya</taxon>
        <taxon>Ascomycota</taxon>
        <taxon>Pezizomycotina</taxon>
        <taxon>Dothideomycetes</taxon>
        <taxon>Pleosporomycetidae</taxon>
        <taxon>Pleosporales</taxon>
        <taxon>Pleosporineae</taxon>
        <taxon>Pleosporaceae</taxon>
        <taxon>Alternaria</taxon>
        <taxon>Alternaria sect. Alternaria</taxon>
    </lineage>
</organism>
<dbReference type="EMBL" id="PEJP01000029">
    <property type="protein sequence ID" value="RYO59713.1"/>
    <property type="molecule type" value="Genomic_DNA"/>
</dbReference>
<evidence type="ECO:0000313" key="2">
    <source>
        <dbReference type="EMBL" id="RYO59713.1"/>
    </source>
</evidence>
<feature type="region of interest" description="Disordered" evidence="1">
    <location>
        <begin position="1"/>
        <end position="97"/>
    </location>
</feature>
<dbReference type="AlphaFoldDB" id="A0A4Q4RRF6"/>
<protein>
    <submittedName>
        <fullName evidence="2">Uncharacterized protein</fullName>
    </submittedName>
</protein>
<proteinExistence type="predicted"/>
<evidence type="ECO:0000313" key="3">
    <source>
        <dbReference type="Proteomes" id="UP000293823"/>
    </source>
</evidence>
<sequence length="362" mass="40421">MAQTTDVAIDTNTVDMPPVEVGCPDDLASPGTDTDLGSLVQETAITASEKCGDTQDGTSTNQAKYPGAHCEPSPSLDKNDDKSRVDRYEGSEPATTSTSPSIFPFMCLPVDLRLRIYDQLTAMPVYRSSSGADAKWIYYTAPSVGILRVNKLIRQEAYSITERGHMQMCLSITFKLLNFTDKEKYNSASRIYEVIEGLKSYTEYIEEQYVARCGLPRLPHDLHPSTLLQMSSELRRHFLDDSHGFGRADLIWLHAEGSLTHFLMRTSLALHRGSTMAIRLIMDFTFFREDYGIASDGFVVRQFIRLQLACPTSSSITFQLSVPGESVAHTREVFGKPTYAGRYLPRGTWRVDALEDDAVPVQ</sequence>
<comment type="caution">
    <text evidence="2">The sequence shown here is derived from an EMBL/GenBank/DDBJ whole genome shotgun (WGS) entry which is preliminary data.</text>
</comment>
<dbReference type="Proteomes" id="UP000293823">
    <property type="component" value="Unassembled WGS sequence"/>
</dbReference>